<name>A0A2U3IEJ7_9BURK</name>
<dbReference type="RefSeq" id="WP_106857993.1">
    <property type="nucleotide sequence ID" value="NZ_OGTP01000032.1"/>
</dbReference>
<dbReference type="InterPro" id="IPR045455">
    <property type="entry name" value="NrS-1_pol-like_helicase"/>
</dbReference>
<protein>
    <recommendedName>
        <fullName evidence="1">NrS-1 polymerase-like helicase domain-containing protein</fullName>
    </recommendedName>
</protein>
<sequence>MTDSSSRPRWIRAKETDDLASNFSYDDFYAYLPTHGYLHVPTREIWPVASVNAKLPRRERLKPSTWLDRHRPIVQLVWVPGEPQLVHDQVMIVSGWQPHSGVSVYNLYAPPAVLPGDARRAKPWLDHLARLYPEDCDHLANWFAHTVQYPGVKINHALVLGGAPGIGKDTLVEPVRTAVGVHNFADINPRIMQARFNGWVRNIIVRVSEVRDLGELDRYTFYEHCKPLLAAPPDVVRVDEKNLREYYVANACGVIFTTNHLTDGLYLPADDRRHFVAWSATTAADFNEDYWRALWTWYAEGGHGHVIAWLRTRDLSGFDPKAPPPHTAAFWTMVQAGEAPERGEMRDLIELLGNPAALTLADLVSGAMRHNMRTVEQDLTDRRNQRAIPHWMERAGFTAVRNPNAEDGMFKVAGRRVVVYAQRSLTFADQLRAARERSRASLPL</sequence>
<reference evidence="3" key="1">
    <citation type="submission" date="2018-01" db="EMBL/GenBank/DDBJ databases">
        <authorList>
            <person name="Peeters C."/>
        </authorList>
    </citation>
    <scope>NUCLEOTIDE SEQUENCE [LARGE SCALE GENOMIC DNA]</scope>
</reference>
<keyword evidence="3" id="KW-1185">Reference proteome</keyword>
<feature type="domain" description="NrS-1 polymerase-like helicase" evidence="1">
    <location>
        <begin position="161"/>
        <end position="273"/>
    </location>
</feature>
<dbReference type="Pfam" id="PF19263">
    <property type="entry name" value="DUF5906"/>
    <property type="match status" value="1"/>
</dbReference>
<accession>A0A2U3IEJ7</accession>
<dbReference type="AlphaFoldDB" id="A0A2U3IEJ7"/>
<evidence type="ECO:0000313" key="3">
    <source>
        <dbReference type="Proteomes" id="UP000238169"/>
    </source>
</evidence>
<dbReference type="Proteomes" id="UP000238169">
    <property type="component" value="Unassembled WGS sequence"/>
</dbReference>
<gene>
    <name evidence="2" type="ORF">NOV72_05745</name>
</gene>
<evidence type="ECO:0000313" key="2">
    <source>
        <dbReference type="EMBL" id="SPB18545.1"/>
    </source>
</evidence>
<dbReference type="OrthoDB" id="110640at2"/>
<evidence type="ECO:0000259" key="1">
    <source>
        <dbReference type="Pfam" id="PF19263"/>
    </source>
</evidence>
<proteinExistence type="predicted"/>
<dbReference type="EMBL" id="OGTP01000032">
    <property type="protein sequence ID" value="SPB18545.1"/>
    <property type="molecule type" value="Genomic_DNA"/>
</dbReference>
<organism evidence="2 3">
    <name type="scientific">Caballeronia novacaledonica</name>
    <dbReference type="NCBI Taxonomy" id="1544861"/>
    <lineage>
        <taxon>Bacteria</taxon>
        <taxon>Pseudomonadati</taxon>
        <taxon>Pseudomonadota</taxon>
        <taxon>Betaproteobacteria</taxon>
        <taxon>Burkholderiales</taxon>
        <taxon>Burkholderiaceae</taxon>
        <taxon>Caballeronia</taxon>
    </lineage>
</organism>